<organism evidence="3 4">
    <name type="scientific">Ficus carica</name>
    <name type="common">Common fig</name>
    <dbReference type="NCBI Taxonomy" id="3494"/>
    <lineage>
        <taxon>Eukaryota</taxon>
        <taxon>Viridiplantae</taxon>
        <taxon>Streptophyta</taxon>
        <taxon>Embryophyta</taxon>
        <taxon>Tracheophyta</taxon>
        <taxon>Spermatophyta</taxon>
        <taxon>Magnoliopsida</taxon>
        <taxon>eudicotyledons</taxon>
        <taxon>Gunneridae</taxon>
        <taxon>Pentapetalae</taxon>
        <taxon>rosids</taxon>
        <taxon>fabids</taxon>
        <taxon>Rosales</taxon>
        <taxon>Moraceae</taxon>
        <taxon>Ficeae</taxon>
        <taxon>Ficus</taxon>
    </lineage>
</organism>
<evidence type="ECO:0000313" key="3">
    <source>
        <dbReference type="EMBL" id="GMN43585.1"/>
    </source>
</evidence>
<feature type="coiled-coil region" evidence="1">
    <location>
        <begin position="174"/>
        <end position="201"/>
    </location>
</feature>
<sequence length="285" mass="32258">MLRHRPKEIACSCAQDWSSTISDIADENCMMLEYDLRYAKFMMWVVIELVSERFPAIQFHSLPAIAIIIVLGGDVTSYSAEPGPPGATGVIVLREGLPPEIRRFVPALLVGMIVGNTIDDCQVSRYCHRKQRLTLTPRNDPDKTLIDDGGIQKMVRPRRTVPLNPPEPDLMTVVANLQRQLLEQQQETNRLQEQIARMNQRPQVNEVPPRAHQVPPVVPPVPEVQPEVQPEASRNAEIPMAPAGVQMNLPLVREDLLYERFRRMKAPEFEGPMDPIAVDNWLIDI</sequence>
<dbReference type="AlphaFoldDB" id="A0AA88D406"/>
<keyword evidence="4" id="KW-1185">Reference proteome</keyword>
<proteinExistence type="predicted"/>
<feature type="region of interest" description="Disordered" evidence="2">
    <location>
        <begin position="201"/>
        <end position="224"/>
    </location>
</feature>
<accession>A0AA88D406</accession>
<evidence type="ECO:0000313" key="4">
    <source>
        <dbReference type="Proteomes" id="UP001187192"/>
    </source>
</evidence>
<protein>
    <submittedName>
        <fullName evidence="3">Uncharacterized protein</fullName>
    </submittedName>
</protein>
<evidence type="ECO:0000256" key="1">
    <source>
        <dbReference type="SAM" id="Coils"/>
    </source>
</evidence>
<dbReference type="EMBL" id="BTGU01000016">
    <property type="protein sequence ID" value="GMN43585.1"/>
    <property type="molecule type" value="Genomic_DNA"/>
</dbReference>
<comment type="caution">
    <text evidence="3">The sequence shown here is derived from an EMBL/GenBank/DDBJ whole genome shotgun (WGS) entry which is preliminary data.</text>
</comment>
<evidence type="ECO:0000256" key="2">
    <source>
        <dbReference type="SAM" id="MobiDB-lite"/>
    </source>
</evidence>
<gene>
    <name evidence="3" type="ORF">TIFTF001_012790</name>
</gene>
<name>A0AA88D406_FICCA</name>
<keyword evidence="1" id="KW-0175">Coiled coil</keyword>
<dbReference type="Proteomes" id="UP001187192">
    <property type="component" value="Unassembled WGS sequence"/>
</dbReference>
<reference evidence="3" key="1">
    <citation type="submission" date="2023-07" db="EMBL/GenBank/DDBJ databases">
        <title>draft genome sequence of fig (Ficus carica).</title>
        <authorList>
            <person name="Takahashi T."/>
            <person name="Nishimura K."/>
        </authorList>
    </citation>
    <scope>NUCLEOTIDE SEQUENCE</scope>
</reference>